<dbReference type="EMBL" id="JAVDQH010000024">
    <property type="protein sequence ID" value="MDR6246216.1"/>
    <property type="molecule type" value="Genomic_DNA"/>
</dbReference>
<evidence type="ECO:0000259" key="2">
    <source>
        <dbReference type="Pfam" id="PF07833"/>
    </source>
</evidence>
<protein>
    <recommendedName>
        <fullName evidence="2">Copper amine oxidase-like N-terminal domain-containing protein</fullName>
    </recommendedName>
</protein>
<comment type="caution">
    <text evidence="3">The sequence shown here is derived from an EMBL/GenBank/DDBJ whole genome shotgun (WGS) entry which is preliminary data.</text>
</comment>
<feature type="domain" description="Copper amine oxidase-like N-terminal" evidence="2">
    <location>
        <begin position="50"/>
        <end position="143"/>
    </location>
</feature>
<reference evidence="3 4" key="1">
    <citation type="submission" date="2023-07" db="EMBL/GenBank/DDBJ databases">
        <title>Genomic Encyclopedia of Type Strains, Phase IV (KMG-IV): sequencing the most valuable type-strain genomes for metagenomic binning, comparative biology and taxonomic classification.</title>
        <authorList>
            <person name="Goeker M."/>
        </authorList>
    </citation>
    <scope>NUCLEOTIDE SEQUENCE [LARGE SCALE GENOMIC DNA]</scope>
    <source>
        <strain evidence="3 4">DSM 22170</strain>
    </source>
</reference>
<dbReference type="Gene3D" id="3.30.457.10">
    <property type="entry name" value="Copper amine oxidase-like, N-terminal domain"/>
    <property type="match status" value="1"/>
</dbReference>
<proteinExistence type="predicted"/>
<evidence type="ECO:0000256" key="1">
    <source>
        <dbReference type="SAM" id="SignalP"/>
    </source>
</evidence>
<dbReference type="InterPro" id="IPR036582">
    <property type="entry name" value="Mao_N_sf"/>
</dbReference>
<accession>A0ABU1J432</accession>
<keyword evidence="1" id="KW-0732">Signal</keyword>
<organism evidence="3 4">
    <name type="scientific">Paenibacillus hunanensis</name>
    <dbReference type="NCBI Taxonomy" id="539262"/>
    <lineage>
        <taxon>Bacteria</taxon>
        <taxon>Bacillati</taxon>
        <taxon>Bacillota</taxon>
        <taxon>Bacilli</taxon>
        <taxon>Bacillales</taxon>
        <taxon>Paenibacillaceae</taxon>
        <taxon>Paenibacillus</taxon>
    </lineage>
</organism>
<gene>
    <name evidence="3" type="ORF">JOC58_004136</name>
</gene>
<dbReference type="RefSeq" id="WP_188778019.1">
    <property type="nucleotide sequence ID" value="NZ_BMMB01000013.1"/>
</dbReference>
<name>A0ABU1J432_9BACL</name>
<feature type="signal peptide" evidence="1">
    <location>
        <begin position="1"/>
        <end position="29"/>
    </location>
</feature>
<dbReference type="InterPro" id="IPR012854">
    <property type="entry name" value="Cu_amine_oxidase-like_N"/>
</dbReference>
<evidence type="ECO:0000313" key="3">
    <source>
        <dbReference type="EMBL" id="MDR6246216.1"/>
    </source>
</evidence>
<sequence length="157" mass="17558">MLKKKFVQSSMLLLASVLLLCSLIPTASAASMNAAPREVKLEWNGTRLPQNGLLIEGSTMIPVVLLRDSIGVTLRYEPTVKTYTLLQNDDQIDMIMGTDSINIRLNNHQWKGPNAQVINGRMYIPFTVLRDGFGYQSAWNASQVKLNFAKKGIFLEE</sequence>
<keyword evidence="4" id="KW-1185">Reference proteome</keyword>
<dbReference type="Proteomes" id="UP001185028">
    <property type="component" value="Unassembled WGS sequence"/>
</dbReference>
<dbReference type="Pfam" id="PF07833">
    <property type="entry name" value="Cu_amine_oxidN1"/>
    <property type="match status" value="1"/>
</dbReference>
<dbReference type="SUPFAM" id="SSF55383">
    <property type="entry name" value="Copper amine oxidase, domain N"/>
    <property type="match status" value="1"/>
</dbReference>
<evidence type="ECO:0000313" key="4">
    <source>
        <dbReference type="Proteomes" id="UP001185028"/>
    </source>
</evidence>
<feature type="chain" id="PRO_5047021927" description="Copper amine oxidase-like N-terminal domain-containing protein" evidence="1">
    <location>
        <begin position="30"/>
        <end position="157"/>
    </location>
</feature>